<proteinExistence type="predicted"/>
<feature type="transmembrane region" description="Helical" evidence="1">
    <location>
        <begin position="145"/>
        <end position="166"/>
    </location>
</feature>
<dbReference type="Pfam" id="PF11683">
    <property type="entry name" value="DUF3278"/>
    <property type="match status" value="1"/>
</dbReference>
<feature type="transmembrane region" description="Helical" evidence="1">
    <location>
        <begin position="35"/>
        <end position="55"/>
    </location>
</feature>
<feature type="transmembrane region" description="Helical" evidence="1">
    <location>
        <begin position="107"/>
        <end position="125"/>
    </location>
</feature>
<dbReference type="Proteomes" id="UP000789719">
    <property type="component" value="Unassembled WGS sequence"/>
</dbReference>
<evidence type="ECO:0000313" key="2">
    <source>
        <dbReference type="EMBL" id="CAH0418024.1"/>
    </source>
</evidence>
<comment type="caution">
    <text evidence="2">The sequence shown here is derived from an EMBL/GenBank/DDBJ whole genome shotgun (WGS) entry which is preliminary data.</text>
</comment>
<evidence type="ECO:0000313" key="3">
    <source>
        <dbReference type="Proteomes" id="UP000789719"/>
    </source>
</evidence>
<evidence type="ECO:0000256" key="1">
    <source>
        <dbReference type="SAM" id="Phobius"/>
    </source>
</evidence>
<gene>
    <name evidence="2" type="ORF">WGH24286_00440</name>
</gene>
<reference evidence="2 3" key="1">
    <citation type="submission" date="2021-11" db="EMBL/GenBank/DDBJ databases">
        <authorList>
            <person name="Depoorter E."/>
        </authorList>
    </citation>
    <scope>NUCLEOTIDE SEQUENCE [LARGE SCALE GENOMIC DNA]</scope>
    <source>
        <strain evidence="2 3">LMG 24286</strain>
    </source>
</reference>
<protein>
    <recommendedName>
        <fullName evidence="4">DUF3278 domain-containing protein</fullName>
    </recommendedName>
</protein>
<sequence length="172" mass="19829">MKNNKRANFLIKQFYGIEDVLDEYKESQVNRFGNIAFITLISYLILSTFIAYLIYLVSLKWAFIFIITSNTLLWFICLCVGAWFVRLKKLDQLDVQSDNLNRIKQRYLTRAWGAGIGLGIGIYALNIILDVISGARPFYASIGDVSYIITALFVGVIFGGCTYYWYLRKLKK</sequence>
<dbReference type="EMBL" id="CAKKNT010000003">
    <property type="protein sequence ID" value="CAH0418024.1"/>
    <property type="molecule type" value="Genomic_DNA"/>
</dbReference>
<dbReference type="InterPro" id="IPR021697">
    <property type="entry name" value="DUF3278"/>
</dbReference>
<dbReference type="RefSeq" id="WP_230098129.1">
    <property type="nucleotide sequence ID" value="NZ_CAKKNT010000003.1"/>
</dbReference>
<keyword evidence="1" id="KW-0812">Transmembrane</keyword>
<evidence type="ECO:0008006" key="4">
    <source>
        <dbReference type="Google" id="ProtNLM"/>
    </source>
</evidence>
<name>A0ABM8ZAW3_9LACO</name>
<keyword evidence="3" id="KW-1185">Reference proteome</keyword>
<keyword evidence="1" id="KW-0472">Membrane</keyword>
<organism evidence="2 3">
    <name type="scientific">Periweissella ghanensis</name>
    <dbReference type="NCBI Taxonomy" id="467997"/>
    <lineage>
        <taxon>Bacteria</taxon>
        <taxon>Bacillati</taxon>
        <taxon>Bacillota</taxon>
        <taxon>Bacilli</taxon>
        <taxon>Lactobacillales</taxon>
        <taxon>Lactobacillaceae</taxon>
        <taxon>Periweissella</taxon>
    </lineage>
</organism>
<keyword evidence="1" id="KW-1133">Transmembrane helix</keyword>
<feature type="transmembrane region" description="Helical" evidence="1">
    <location>
        <begin position="61"/>
        <end position="86"/>
    </location>
</feature>
<accession>A0ABM8ZAW3</accession>